<comment type="caution">
    <text evidence="2">The sequence shown here is derived from an EMBL/GenBank/DDBJ whole genome shotgun (WGS) entry which is preliminary data.</text>
</comment>
<sequence>MTPSPPPRGKVGESPLILGYAGLFPQVAALATCFFGRDTDVGPMFAFAYAALILSFLGGIWWGFAMNSGRDQGRIATLAVIPSLFGALLILLSISHILSLGFALVLMGSAVMMTLLIDRRLVANDIAPRGWMALRIPLSIGLGSLTILCGVLCALSGS</sequence>
<feature type="transmembrane region" description="Helical" evidence="1">
    <location>
        <begin position="45"/>
        <end position="64"/>
    </location>
</feature>
<reference evidence="2 3" key="1">
    <citation type="journal article" date="2013" name="Int. J. Syst. Evol. Microbiol.">
        <title>Sphingomonas kyungheensis sp. nov., a bacterium with ginsenoside-converting activity isolated from soil of a ginseng field.</title>
        <authorList>
            <person name="Son H.M."/>
            <person name="Yang J.E."/>
            <person name="Park Y."/>
            <person name="Han C.K."/>
            <person name="Kim S.G."/>
            <person name="Kook M."/>
            <person name="Yi T.H."/>
        </authorList>
    </citation>
    <scope>NUCLEOTIDE SEQUENCE [LARGE SCALE GENOMIC DNA]</scope>
    <source>
        <strain evidence="2 3">LMG 26582</strain>
    </source>
</reference>
<feature type="transmembrane region" description="Helical" evidence="1">
    <location>
        <begin position="76"/>
        <end position="94"/>
    </location>
</feature>
<keyword evidence="3" id="KW-1185">Reference proteome</keyword>
<name>A0ABU8GXF2_9SPHN</name>
<accession>A0ABU8GXF2</accession>
<feature type="transmembrane region" description="Helical" evidence="1">
    <location>
        <begin position="100"/>
        <end position="117"/>
    </location>
</feature>
<dbReference type="Proteomes" id="UP001367771">
    <property type="component" value="Unassembled WGS sequence"/>
</dbReference>
<evidence type="ECO:0000313" key="2">
    <source>
        <dbReference type="EMBL" id="MEI5685559.1"/>
    </source>
</evidence>
<dbReference type="RefSeq" id="WP_336544216.1">
    <property type="nucleotide sequence ID" value="NZ_JBBBDM010000001.1"/>
</dbReference>
<dbReference type="InterPro" id="IPR021836">
    <property type="entry name" value="DUF3429"/>
</dbReference>
<dbReference type="PANTHER" id="PTHR15887:SF1">
    <property type="entry name" value="TRANSMEMBRANE PROTEIN 69"/>
    <property type="match status" value="1"/>
</dbReference>
<keyword evidence="1" id="KW-0812">Transmembrane</keyword>
<dbReference type="EMBL" id="JBBBDM010000001">
    <property type="protein sequence ID" value="MEI5685559.1"/>
    <property type="molecule type" value="Genomic_DNA"/>
</dbReference>
<feature type="transmembrane region" description="Helical" evidence="1">
    <location>
        <begin position="138"/>
        <end position="157"/>
    </location>
</feature>
<keyword evidence="1" id="KW-1133">Transmembrane helix</keyword>
<keyword evidence="1" id="KW-0472">Membrane</keyword>
<organism evidence="2 3">
    <name type="scientific">Sphingomonas kyungheensis</name>
    <dbReference type="NCBI Taxonomy" id="1069987"/>
    <lineage>
        <taxon>Bacteria</taxon>
        <taxon>Pseudomonadati</taxon>
        <taxon>Pseudomonadota</taxon>
        <taxon>Alphaproteobacteria</taxon>
        <taxon>Sphingomonadales</taxon>
        <taxon>Sphingomonadaceae</taxon>
        <taxon>Sphingomonas</taxon>
    </lineage>
</organism>
<evidence type="ECO:0000313" key="3">
    <source>
        <dbReference type="Proteomes" id="UP001367771"/>
    </source>
</evidence>
<proteinExistence type="predicted"/>
<dbReference type="PANTHER" id="PTHR15887">
    <property type="entry name" value="TRANSMEMBRANE PROTEIN 69"/>
    <property type="match status" value="1"/>
</dbReference>
<gene>
    <name evidence="2" type="ORF">V8201_00550</name>
</gene>
<evidence type="ECO:0000256" key="1">
    <source>
        <dbReference type="SAM" id="Phobius"/>
    </source>
</evidence>
<protein>
    <submittedName>
        <fullName evidence="2">DUF3429 domain-containing protein</fullName>
    </submittedName>
</protein>
<dbReference type="Pfam" id="PF11911">
    <property type="entry name" value="DUF3429"/>
    <property type="match status" value="1"/>
</dbReference>